<accession>A0AAD5HER1</accession>
<proteinExistence type="predicted"/>
<dbReference type="CDD" id="cd10952">
    <property type="entry name" value="CE4_MrCDA_like"/>
    <property type="match status" value="1"/>
</dbReference>
<dbReference type="Gene3D" id="3.20.20.370">
    <property type="entry name" value="Glycoside hydrolase/deacetylase"/>
    <property type="match status" value="1"/>
</dbReference>
<dbReference type="GeneID" id="75914771"/>
<dbReference type="PROSITE" id="PS51677">
    <property type="entry name" value="NODB"/>
    <property type="match status" value="1"/>
</dbReference>
<dbReference type="SUPFAM" id="SSF88713">
    <property type="entry name" value="Glycoside hydrolase/deacetylase"/>
    <property type="match status" value="1"/>
</dbReference>
<sequence length="499" mass="53038">MGWLDLCRISKITQQMYERISPKNSFKNVVVFLLFFFSLSLPLPLFSPNMFAKQILALSTIVAMVSAQSSSVPASSGTPTSSGVLAQTSPAWLSTVTPMAGNVQAVPSAGAAVPTGTLAAVTINTADYPTPWEVPPTNSTGVQAAIAAIDWTKVPAAPVRTANANGDLTFTGYDANADPYCWWSDSNCVKPKVDYLPSDIYNCPKPGDWGLTYDDGPLNPANPGQADQWAEPQLYDFLAAHNQKATLFYIGSNVLTFPAAGQRALADGLTICVHTWSHPPMTTQTNDQAVAQFYWTLRVIKEATGITPKCWRPPYGDVDDRIRSIAWQMGMRTIIWDEDTNDWNMPGTGGGNLSPNTVDGYFQGWISARQNGTDNASGHVVLEHELNNATVSMAEKWLPTLQTTFNVVPVHECQNISQPYWETGFIYPTEDASNATTTTSMSLAPSAAPTSASVNAASAASAGADASAAASGTAKSAAGKLAVGAFTVAAVVAGAMFNL</sequence>
<keyword evidence="3" id="KW-1185">Reference proteome</keyword>
<dbReference type="EMBL" id="MU620922">
    <property type="protein sequence ID" value="KAI8579243.1"/>
    <property type="molecule type" value="Genomic_DNA"/>
</dbReference>
<dbReference type="InterPro" id="IPR002509">
    <property type="entry name" value="NODB_dom"/>
</dbReference>
<protein>
    <recommendedName>
        <fullName evidence="1">NodB homology domain-containing protein</fullName>
    </recommendedName>
</protein>
<comment type="caution">
    <text evidence="2">The sequence shown here is derived from an EMBL/GenBank/DDBJ whole genome shotgun (WGS) entry which is preliminary data.</text>
</comment>
<dbReference type="GO" id="GO:0004099">
    <property type="term" value="F:chitin deacetylase activity"/>
    <property type="evidence" value="ECO:0007669"/>
    <property type="project" value="TreeGrafter"/>
</dbReference>
<dbReference type="RefSeq" id="XP_051444247.1">
    <property type="nucleotide sequence ID" value="XM_051589426.1"/>
</dbReference>
<dbReference type="PANTHER" id="PTHR10587:SF98">
    <property type="entry name" value="CHITIN DEACETYLASE"/>
    <property type="match status" value="1"/>
</dbReference>
<evidence type="ECO:0000313" key="2">
    <source>
        <dbReference type="EMBL" id="KAI8579243.1"/>
    </source>
</evidence>
<organism evidence="2 3">
    <name type="scientific">Umbelopsis ramanniana AG</name>
    <dbReference type="NCBI Taxonomy" id="1314678"/>
    <lineage>
        <taxon>Eukaryota</taxon>
        <taxon>Fungi</taxon>
        <taxon>Fungi incertae sedis</taxon>
        <taxon>Mucoromycota</taxon>
        <taxon>Mucoromycotina</taxon>
        <taxon>Umbelopsidomycetes</taxon>
        <taxon>Umbelopsidales</taxon>
        <taxon>Umbelopsidaceae</taxon>
        <taxon>Umbelopsis</taxon>
    </lineage>
</organism>
<dbReference type="InterPro" id="IPR011330">
    <property type="entry name" value="Glyco_hydro/deAcase_b/a-brl"/>
</dbReference>
<dbReference type="Proteomes" id="UP001206595">
    <property type="component" value="Unassembled WGS sequence"/>
</dbReference>
<dbReference type="GO" id="GO:0009272">
    <property type="term" value="P:fungal-type cell wall biogenesis"/>
    <property type="evidence" value="ECO:0007669"/>
    <property type="project" value="UniProtKB-ARBA"/>
</dbReference>
<reference evidence="2" key="1">
    <citation type="submission" date="2021-06" db="EMBL/GenBank/DDBJ databases">
        <authorList>
            <consortium name="DOE Joint Genome Institute"/>
            <person name="Mondo S.J."/>
            <person name="Amses K.R."/>
            <person name="Simmons D.R."/>
            <person name="Longcore J.E."/>
            <person name="Seto K."/>
            <person name="Alves G.H."/>
            <person name="Bonds A.E."/>
            <person name="Quandt C.A."/>
            <person name="Davis W.J."/>
            <person name="Chang Y."/>
            <person name="Letcher P.M."/>
            <person name="Powell M.J."/>
            <person name="Kuo A."/>
            <person name="Labutti K."/>
            <person name="Pangilinan J."/>
            <person name="Andreopoulos W."/>
            <person name="Tritt A."/>
            <person name="Riley R."/>
            <person name="Hundley H."/>
            <person name="Johnson J."/>
            <person name="Lipzen A."/>
            <person name="Barry K."/>
            <person name="Berbee M.L."/>
            <person name="Buchler N.E."/>
            <person name="Grigoriev I.V."/>
            <person name="Spatafora J.W."/>
            <person name="Stajich J.E."/>
            <person name="James T.Y."/>
        </authorList>
    </citation>
    <scope>NUCLEOTIDE SEQUENCE</scope>
    <source>
        <strain evidence="2">AG</strain>
    </source>
</reference>
<evidence type="ECO:0000259" key="1">
    <source>
        <dbReference type="PROSITE" id="PS51677"/>
    </source>
</evidence>
<feature type="domain" description="NodB homology" evidence="1">
    <location>
        <begin position="207"/>
        <end position="410"/>
    </location>
</feature>
<dbReference type="PANTHER" id="PTHR10587">
    <property type="entry name" value="GLYCOSYL TRANSFERASE-RELATED"/>
    <property type="match status" value="1"/>
</dbReference>
<evidence type="ECO:0000313" key="3">
    <source>
        <dbReference type="Proteomes" id="UP001206595"/>
    </source>
</evidence>
<dbReference type="InterPro" id="IPR050248">
    <property type="entry name" value="Polysacc_deacetylase_ArnD"/>
</dbReference>
<dbReference type="AlphaFoldDB" id="A0AAD5HER1"/>
<dbReference type="Pfam" id="PF01522">
    <property type="entry name" value="Polysacc_deac_1"/>
    <property type="match status" value="1"/>
</dbReference>
<reference evidence="2" key="2">
    <citation type="journal article" date="2022" name="Proc. Natl. Acad. Sci. U.S.A.">
        <title>Diploid-dominant life cycles characterize the early evolution of Fungi.</title>
        <authorList>
            <person name="Amses K.R."/>
            <person name="Simmons D.R."/>
            <person name="Longcore J.E."/>
            <person name="Mondo S.J."/>
            <person name="Seto K."/>
            <person name="Jeronimo G.H."/>
            <person name="Bonds A.E."/>
            <person name="Quandt C.A."/>
            <person name="Davis W.J."/>
            <person name="Chang Y."/>
            <person name="Federici B.A."/>
            <person name="Kuo A."/>
            <person name="LaButti K."/>
            <person name="Pangilinan J."/>
            <person name="Andreopoulos W."/>
            <person name="Tritt A."/>
            <person name="Riley R."/>
            <person name="Hundley H."/>
            <person name="Johnson J."/>
            <person name="Lipzen A."/>
            <person name="Barry K."/>
            <person name="Lang B.F."/>
            <person name="Cuomo C.A."/>
            <person name="Buchler N.E."/>
            <person name="Grigoriev I.V."/>
            <person name="Spatafora J.W."/>
            <person name="Stajich J.E."/>
            <person name="James T.Y."/>
        </authorList>
    </citation>
    <scope>NUCLEOTIDE SEQUENCE</scope>
    <source>
        <strain evidence="2">AG</strain>
    </source>
</reference>
<dbReference type="GO" id="GO:0016020">
    <property type="term" value="C:membrane"/>
    <property type="evidence" value="ECO:0007669"/>
    <property type="project" value="TreeGrafter"/>
</dbReference>
<name>A0AAD5HER1_UMBRA</name>
<dbReference type="GO" id="GO:0005975">
    <property type="term" value="P:carbohydrate metabolic process"/>
    <property type="evidence" value="ECO:0007669"/>
    <property type="project" value="InterPro"/>
</dbReference>
<gene>
    <name evidence="2" type="ORF">K450DRAFT_243466</name>
</gene>